<evidence type="ECO:0000256" key="1">
    <source>
        <dbReference type="ARBA" id="ARBA00023015"/>
    </source>
</evidence>
<dbReference type="InterPro" id="IPR036390">
    <property type="entry name" value="WH_DNA-bd_sf"/>
</dbReference>
<proteinExistence type="predicted"/>
<evidence type="ECO:0000256" key="2">
    <source>
        <dbReference type="ARBA" id="ARBA00023125"/>
    </source>
</evidence>
<dbReference type="InterPro" id="IPR000595">
    <property type="entry name" value="cNMP-bd_dom"/>
</dbReference>
<keyword evidence="6" id="KW-1185">Reference proteome</keyword>
<dbReference type="SUPFAM" id="SSF51206">
    <property type="entry name" value="cAMP-binding domain-like"/>
    <property type="match status" value="1"/>
</dbReference>
<dbReference type="RefSeq" id="WP_138094990.1">
    <property type="nucleotide sequence ID" value="NZ_CP040428.1"/>
</dbReference>
<evidence type="ECO:0000313" key="6">
    <source>
        <dbReference type="Proteomes" id="UP000302163"/>
    </source>
</evidence>
<keyword evidence="1" id="KW-0805">Transcription regulation</keyword>
<dbReference type="InterPro" id="IPR018490">
    <property type="entry name" value="cNMP-bd_dom_sf"/>
</dbReference>
<dbReference type="Pfam" id="PF13545">
    <property type="entry name" value="HTH_Crp_2"/>
    <property type="match status" value="1"/>
</dbReference>
<dbReference type="GO" id="GO:0003677">
    <property type="term" value="F:DNA binding"/>
    <property type="evidence" value="ECO:0007669"/>
    <property type="project" value="UniProtKB-KW"/>
</dbReference>
<evidence type="ECO:0000259" key="4">
    <source>
        <dbReference type="PROSITE" id="PS51063"/>
    </source>
</evidence>
<dbReference type="PROSITE" id="PS51063">
    <property type="entry name" value="HTH_CRP_2"/>
    <property type="match status" value="1"/>
</dbReference>
<dbReference type="CDD" id="cd00038">
    <property type="entry name" value="CAP_ED"/>
    <property type="match status" value="1"/>
</dbReference>
<dbReference type="SUPFAM" id="SSF46785">
    <property type="entry name" value="Winged helix' DNA-binding domain"/>
    <property type="match status" value="1"/>
</dbReference>
<organism evidence="5 6">
    <name type="scientific">Jejubacter calystegiae</name>
    <dbReference type="NCBI Taxonomy" id="2579935"/>
    <lineage>
        <taxon>Bacteria</taxon>
        <taxon>Pseudomonadati</taxon>
        <taxon>Pseudomonadota</taxon>
        <taxon>Gammaproteobacteria</taxon>
        <taxon>Enterobacterales</taxon>
        <taxon>Enterobacteriaceae</taxon>
        <taxon>Jejubacter</taxon>
    </lineage>
</organism>
<evidence type="ECO:0000256" key="3">
    <source>
        <dbReference type="ARBA" id="ARBA00023163"/>
    </source>
</evidence>
<keyword evidence="2" id="KW-0238">DNA-binding</keyword>
<dbReference type="Proteomes" id="UP000302163">
    <property type="component" value="Chromosome"/>
</dbReference>
<keyword evidence="3" id="KW-0804">Transcription</keyword>
<dbReference type="Pfam" id="PF00027">
    <property type="entry name" value="cNMP_binding"/>
    <property type="match status" value="1"/>
</dbReference>
<evidence type="ECO:0000313" key="5">
    <source>
        <dbReference type="EMBL" id="QCT19101.1"/>
    </source>
</evidence>
<gene>
    <name evidence="5" type="ORF">FEM41_05245</name>
</gene>
<dbReference type="InterPro" id="IPR036388">
    <property type="entry name" value="WH-like_DNA-bd_sf"/>
</dbReference>
<name>A0A4P8YEW6_9ENTR</name>
<accession>A0A4P8YEW6</accession>
<dbReference type="Gene3D" id="1.10.10.10">
    <property type="entry name" value="Winged helix-like DNA-binding domain superfamily/Winged helix DNA-binding domain"/>
    <property type="match status" value="1"/>
</dbReference>
<feature type="domain" description="HTH crp-type" evidence="4">
    <location>
        <begin position="150"/>
        <end position="223"/>
    </location>
</feature>
<dbReference type="EMBL" id="CP040428">
    <property type="protein sequence ID" value="QCT19101.1"/>
    <property type="molecule type" value="Genomic_DNA"/>
</dbReference>
<dbReference type="OrthoDB" id="6624575at2"/>
<dbReference type="InterPro" id="IPR014710">
    <property type="entry name" value="RmlC-like_jellyroll"/>
</dbReference>
<dbReference type="InterPro" id="IPR012318">
    <property type="entry name" value="HTH_CRP"/>
</dbReference>
<dbReference type="KEGG" id="izh:FEM41_05245"/>
<reference evidence="5 6" key="1">
    <citation type="submission" date="2019-05" db="EMBL/GenBank/DDBJ databases">
        <title>Complete genome sequence of Izhakiella calystegiae KSNA2, an endophyte isolated from beach morning glory (Calystegia soldanella).</title>
        <authorList>
            <person name="Jiang L."/>
            <person name="Jeong J.C."/>
            <person name="Kim C.Y."/>
            <person name="Kim D.H."/>
            <person name="Kim S.W."/>
            <person name="Lee j."/>
        </authorList>
    </citation>
    <scope>NUCLEOTIDE SEQUENCE [LARGE SCALE GENOMIC DNA]</scope>
    <source>
        <strain evidence="5 6">KSNA2</strain>
    </source>
</reference>
<protein>
    <submittedName>
        <fullName evidence="5">Crp/Fnr family transcriptional regulator</fullName>
    </submittedName>
</protein>
<dbReference type="GO" id="GO:0006355">
    <property type="term" value="P:regulation of DNA-templated transcription"/>
    <property type="evidence" value="ECO:0007669"/>
    <property type="project" value="InterPro"/>
</dbReference>
<dbReference type="AlphaFoldDB" id="A0A4P8YEW6"/>
<sequence>MKNTLAECGDCDSCCFGKICKDYLFDNPVPQLVQSLERKRCYKKGESLFSCGDEVTHLLALRRGAIKLYDAAGNIQNLFISGQLINGDALHNGRYHYDAIAATDTEICMLETRRLYDLSLITTDFLNYTLALLSRAVYENQRLISVLTRGEAAGRICAFISLLSQKLEENTFPHQHFSLPVTLKEMATLLAISPSTQNRIINELCLQGIIATEKKEIIIINKELLWQRCNFNHFPL</sequence>
<dbReference type="Gene3D" id="2.60.120.10">
    <property type="entry name" value="Jelly Rolls"/>
    <property type="match status" value="1"/>
</dbReference>